<reference evidence="4 5" key="1">
    <citation type="submission" date="2022-10" db="EMBL/GenBank/DDBJ databases">
        <title>Luteolibacter flavescens strain MCCC 1K03193, whole genome shotgun sequencing project.</title>
        <authorList>
            <person name="Zhao G."/>
            <person name="Shen L."/>
        </authorList>
    </citation>
    <scope>NUCLEOTIDE SEQUENCE [LARGE SCALE GENOMIC DNA]</scope>
    <source>
        <strain evidence="4 5">MCCC 1K03193</strain>
    </source>
</reference>
<name>A0ABT3FRQ6_9BACT</name>
<dbReference type="InterPro" id="IPR003423">
    <property type="entry name" value="OMP_efflux"/>
</dbReference>
<organism evidence="4 5">
    <name type="scientific">Luteolibacter flavescens</name>
    <dbReference type="NCBI Taxonomy" id="1859460"/>
    <lineage>
        <taxon>Bacteria</taxon>
        <taxon>Pseudomonadati</taxon>
        <taxon>Verrucomicrobiota</taxon>
        <taxon>Verrucomicrobiia</taxon>
        <taxon>Verrucomicrobiales</taxon>
        <taxon>Verrucomicrobiaceae</taxon>
        <taxon>Luteolibacter</taxon>
    </lineage>
</organism>
<keyword evidence="2" id="KW-1134">Transmembrane beta strand</keyword>
<dbReference type="EMBL" id="JAPDDS010000007">
    <property type="protein sequence ID" value="MCW1885889.1"/>
    <property type="molecule type" value="Genomic_DNA"/>
</dbReference>
<dbReference type="Pfam" id="PF02321">
    <property type="entry name" value="OEP"/>
    <property type="match status" value="2"/>
</dbReference>
<proteinExistence type="inferred from homology"/>
<keyword evidence="3" id="KW-0175">Coiled coil</keyword>
<keyword evidence="2" id="KW-0564">Palmitate</keyword>
<evidence type="ECO:0000256" key="2">
    <source>
        <dbReference type="RuleBase" id="RU362097"/>
    </source>
</evidence>
<gene>
    <name evidence="4" type="ORF">OKA04_14210</name>
</gene>
<evidence type="ECO:0000313" key="5">
    <source>
        <dbReference type="Proteomes" id="UP001207930"/>
    </source>
</evidence>
<dbReference type="SUPFAM" id="SSF56954">
    <property type="entry name" value="Outer membrane efflux proteins (OEP)"/>
    <property type="match status" value="1"/>
</dbReference>
<comment type="subcellular location">
    <subcellularLocation>
        <location evidence="2">Cell membrane</location>
        <topology evidence="2">Lipid-anchor</topology>
    </subcellularLocation>
</comment>
<keyword evidence="2" id="KW-0472">Membrane</keyword>
<evidence type="ECO:0000256" key="3">
    <source>
        <dbReference type="SAM" id="Coils"/>
    </source>
</evidence>
<dbReference type="NCBIfam" id="TIGR01845">
    <property type="entry name" value="outer_NodT"/>
    <property type="match status" value="1"/>
</dbReference>
<feature type="coiled-coil region" evidence="3">
    <location>
        <begin position="217"/>
        <end position="244"/>
    </location>
</feature>
<dbReference type="PANTHER" id="PTHR30203:SF33">
    <property type="entry name" value="BLR4455 PROTEIN"/>
    <property type="match status" value="1"/>
</dbReference>
<keyword evidence="2" id="KW-0812">Transmembrane</keyword>
<keyword evidence="5" id="KW-1185">Reference proteome</keyword>
<keyword evidence="2" id="KW-0449">Lipoprotein</keyword>
<dbReference type="PANTHER" id="PTHR30203">
    <property type="entry name" value="OUTER MEMBRANE CATION EFFLUX PROTEIN"/>
    <property type="match status" value="1"/>
</dbReference>
<feature type="coiled-coil region" evidence="3">
    <location>
        <begin position="379"/>
        <end position="406"/>
    </location>
</feature>
<dbReference type="InterPro" id="IPR010131">
    <property type="entry name" value="MdtP/NodT-like"/>
</dbReference>
<dbReference type="Proteomes" id="UP001207930">
    <property type="component" value="Unassembled WGS sequence"/>
</dbReference>
<dbReference type="Gene3D" id="1.20.1600.10">
    <property type="entry name" value="Outer membrane efflux proteins (OEP)"/>
    <property type="match status" value="1"/>
</dbReference>
<evidence type="ECO:0000256" key="1">
    <source>
        <dbReference type="ARBA" id="ARBA00007613"/>
    </source>
</evidence>
<accession>A0ABT3FRQ6</accession>
<dbReference type="RefSeq" id="WP_264501846.1">
    <property type="nucleotide sequence ID" value="NZ_JAPDDS010000007.1"/>
</dbReference>
<protein>
    <submittedName>
        <fullName evidence="4">Efflux transporter outer membrane subunit</fullName>
    </submittedName>
</protein>
<evidence type="ECO:0000313" key="4">
    <source>
        <dbReference type="EMBL" id="MCW1885889.1"/>
    </source>
</evidence>
<comment type="similarity">
    <text evidence="1 2">Belongs to the outer membrane factor (OMF) (TC 1.B.17) family.</text>
</comment>
<sequence>MNFPVRLAACTATLLVALPGCRVTPAAGPDVVLPVSWRNAAGFPTASPQRDLSTWWSSFGDPQMTRLIREALDGNRDVASAIARVRQAQAQRDAQRSSLFPTLDFDGGRSSGKTWVDGGTDRSSTAYSAGLSASWEADFFGSNRQAILASSADAEAAKENLYSAQASLASEVALAYLDLRSAEERLAIVKRSLTTREETTQLASWRAQAGQIDQLELKQAESSLESARSQISSQEQNIAQTKNRLSLLCGRAPGGISTGSGRVPSPARRLAIGIPADTIRQRPDVRGAGYQWVAAVARTKSAEADRLPSLRLSGSLGIDSLTSSKLFNPESTAASLVAGLSGPIFDAGRIRANIVVQGAAEEQALYSYQSTVLTALSEVEDALIACRRTEERLASLEKAAAAAREASTLASQKYRSGVIDITTVLDTQRNDLSLEETVAAVKADRAAAHIQLYKALGGGWSAGS</sequence>
<comment type="caution">
    <text evidence="4">The sequence shown here is derived from an EMBL/GenBank/DDBJ whole genome shotgun (WGS) entry which is preliminary data.</text>
</comment>
<dbReference type="Gene3D" id="2.20.200.10">
    <property type="entry name" value="Outer membrane efflux proteins (OEP)"/>
    <property type="match status" value="1"/>
</dbReference>